<dbReference type="GO" id="GO:0045765">
    <property type="term" value="P:regulation of angiogenesis"/>
    <property type="evidence" value="ECO:0007669"/>
    <property type="project" value="InterPro"/>
</dbReference>
<feature type="active site" evidence="1">
    <location>
        <position position="395"/>
    </location>
</feature>
<comment type="caution">
    <text evidence="3">The sequence shown here is derived from an EMBL/GenBank/DDBJ whole genome shotgun (WGS) entry which is preliminary data.</text>
</comment>
<organism evidence="3 4">
    <name type="scientific">Polypterus senegalus</name>
    <name type="common">Senegal bichir</name>
    <dbReference type="NCBI Taxonomy" id="55291"/>
    <lineage>
        <taxon>Eukaryota</taxon>
        <taxon>Metazoa</taxon>
        <taxon>Chordata</taxon>
        <taxon>Craniata</taxon>
        <taxon>Vertebrata</taxon>
        <taxon>Euteleostomi</taxon>
        <taxon>Actinopterygii</taxon>
        <taxon>Polypteriformes</taxon>
        <taxon>Polypteridae</taxon>
        <taxon>Polypterus</taxon>
    </lineage>
</organism>
<feature type="non-terminal residue" evidence="3">
    <location>
        <position position="1"/>
    </location>
</feature>
<dbReference type="AlphaFoldDB" id="A0A8X7XFZ1"/>
<reference evidence="3 4" key="1">
    <citation type="journal article" date="2021" name="Cell">
        <title>Tracing the genetic footprints of vertebrate landing in non-teleost ray-finned fishes.</title>
        <authorList>
            <person name="Bi X."/>
            <person name="Wang K."/>
            <person name="Yang L."/>
            <person name="Pan H."/>
            <person name="Jiang H."/>
            <person name="Wei Q."/>
            <person name="Fang M."/>
            <person name="Yu H."/>
            <person name="Zhu C."/>
            <person name="Cai Y."/>
            <person name="He Y."/>
            <person name="Gan X."/>
            <person name="Zeng H."/>
            <person name="Yu D."/>
            <person name="Zhu Y."/>
            <person name="Jiang H."/>
            <person name="Qiu Q."/>
            <person name="Yang H."/>
            <person name="Zhang Y.E."/>
            <person name="Wang W."/>
            <person name="Zhu M."/>
            <person name="He S."/>
            <person name="Zhang G."/>
        </authorList>
    </citation>
    <scope>NUCLEOTIDE SEQUENCE [LARGE SCALE GENOMIC DNA]</scope>
    <source>
        <strain evidence="3">Bchr_013</strain>
    </source>
</reference>
<protein>
    <submittedName>
        <fullName evidence="3">VASH2 protein</fullName>
    </submittedName>
</protein>
<dbReference type="PANTHER" id="PTHR15750:SF4">
    <property type="entry name" value="TUBULINYL-TYR CARBOXYPEPTIDASE 2"/>
    <property type="match status" value="1"/>
</dbReference>
<keyword evidence="4" id="KW-1185">Reference proteome</keyword>
<feature type="compositionally biased region" description="Low complexity" evidence="2">
    <location>
        <begin position="212"/>
        <end position="223"/>
    </location>
</feature>
<dbReference type="Proteomes" id="UP000886611">
    <property type="component" value="Unassembled WGS sequence"/>
</dbReference>
<feature type="active site" evidence="1">
    <location>
        <position position="326"/>
    </location>
</feature>
<feature type="compositionally biased region" description="Polar residues" evidence="2">
    <location>
        <begin position="176"/>
        <end position="193"/>
    </location>
</feature>
<dbReference type="EMBL" id="JAATIS010000859">
    <property type="protein sequence ID" value="KAG2467212.1"/>
    <property type="molecule type" value="Genomic_DNA"/>
</dbReference>
<evidence type="ECO:0000256" key="1">
    <source>
        <dbReference type="PIRSR" id="PIRSR628131-1"/>
    </source>
</evidence>
<dbReference type="Pfam" id="PF14822">
    <property type="entry name" value="Vasohibin"/>
    <property type="match status" value="1"/>
</dbReference>
<dbReference type="GO" id="GO:0005737">
    <property type="term" value="C:cytoplasm"/>
    <property type="evidence" value="ECO:0007669"/>
    <property type="project" value="InterPro"/>
</dbReference>
<accession>A0A8X7XFZ1</accession>
<evidence type="ECO:0000313" key="4">
    <source>
        <dbReference type="Proteomes" id="UP000886611"/>
    </source>
</evidence>
<feature type="region of interest" description="Disordered" evidence="2">
    <location>
        <begin position="475"/>
        <end position="518"/>
    </location>
</feature>
<evidence type="ECO:0000256" key="2">
    <source>
        <dbReference type="SAM" id="MobiDB-lite"/>
    </source>
</evidence>
<evidence type="ECO:0000313" key="3">
    <source>
        <dbReference type="EMBL" id="KAG2467212.1"/>
    </source>
</evidence>
<proteinExistence type="predicted"/>
<feature type="active site" evidence="1">
    <location>
        <position position="378"/>
    </location>
</feature>
<feature type="region of interest" description="Disordered" evidence="2">
    <location>
        <begin position="174"/>
        <end position="230"/>
    </location>
</feature>
<feature type="compositionally biased region" description="Basic residues" evidence="2">
    <location>
        <begin position="508"/>
        <end position="518"/>
    </location>
</feature>
<name>A0A8X7XFZ1_POLSE</name>
<feature type="non-terminal residue" evidence="3">
    <location>
        <position position="518"/>
    </location>
</feature>
<dbReference type="PANTHER" id="PTHR15750">
    <property type="entry name" value="VASOHIBIN-1-LIKE ISOFORM X2"/>
    <property type="match status" value="1"/>
</dbReference>
<dbReference type="InterPro" id="IPR028131">
    <property type="entry name" value="VASH1"/>
</dbReference>
<sequence>MITHINMCKEVDATPPAFIFSPPLTPEDHLTLVPFSPLVSKSELPVGPLSSLPFQEDDKRLLVCKTELPASPQALAPFLEDDKSVLRHIIGLPMDSQPSASTTEDDKSVLLSKAELAADHQPHEPTSVDKDVLLRIMELPMAHRTLPPSSGDDEHPWLHKTEAPLCRSPAGKTLAAYNNMTGPGSNGTPSTAARLSKHARSKSCSRGDRESASGSSANGASRSSGEEDEKDGGVLFYVNRSGFPIDGQTWERMWLHVARVHPEGKEMVDRIRHAAHLARLPVPSVPIFKPSMSVPDYLHLIQQYMKLLQLMETAREMTRESLPIKCLEAVVLGIQHLVNPARKVLNFDLHRYLTNGLTSLERFPISFKTQFSGNFFHHVVLGVYCNGRYGSLGMSRRPDLMDKPLSFRTLSELIFEFEDSYQKYLHVVKKVKIGLYVPHDPHVFQPIEWKYLVLNCSKMSRGETRKDLEKHARDMRMKILKSSSAQSPVKERARGKSLSPRRGQASPQRRHLQKRDKS</sequence>
<gene>
    <name evidence="3" type="primary">Vash2</name>
    <name evidence="3" type="ORF">GTO96_0010636</name>
</gene>